<proteinExistence type="predicted"/>
<evidence type="ECO:0000313" key="3">
    <source>
        <dbReference type="Proteomes" id="UP000540423"/>
    </source>
</evidence>
<evidence type="ECO:0000313" key="2">
    <source>
        <dbReference type="EMBL" id="MBB6439918.1"/>
    </source>
</evidence>
<keyword evidence="3" id="KW-1185">Reference proteome</keyword>
<evidence type="ECO:0000256" key="1">
    <source>
        <dbReference type="SAM" id="MobiDB-lite"/>
    </source>
</evidence>
<dbReference type="Proteomes" id="UP000540423">
    <property type="component" value="Unassembled WGS sequence"/>
</dbReference>
<dbReference type="RefSeq" id="WP_185036403.1">
    <property type="nucleotide sequence ID" value="NZ_BNBN01000048.1"/>
</dbReference>
<dbReference type="AlphaFoldDB" id="A0A7X0LSP8"/>
<protein>
    <submittedName>
        <fullName evidence="2">Uncharacterized protein</fullName>
    </submittedName>
</protein>
<organism evidence="2 3">
    <name type="scientific">Streptomyces candidus</name>
    <dbReference type="NCBI Taxonomy" id="67283"/>
    <lineage>
        <taxon>Bacteria</taxon>
        <taxon>Bacillati</taxon>
        <taxon>Actinomycetota</taxon>
        <taxon>Actinomycetes</taxon>
        <taxon>Kitasatosporales</taxon>
        <taxon>Streptomycetaceae</taxon>
        <taxon>Streptomyces</taxon>
    </lineage>
</organism>
<accession>A0A7X0LSP8</accession>
<sequence>MPSGSGRVRYVPDPRMFGQLSRSTEMREFLMEAAQAGANSARSIAPTYSGPTYNPAVSRHGEYKASIYSAVSLQPNGWRAEFGAAAPWALQVEFGTGGGGGRRDSRGRFRSATPRPQTGWSPKWRVLGRALDSLRR</sequence>
<reference evidence="2 3" key="1">
    <citation type="submission" date="2020-08" db="EMBL/GenBank/DDBJ databases">
        <title>Genomic Encyclopedia of Type Strains, Phase IV (KMG-IV): sequencing the most valuable type-strain genomes for metagenomic binning, comparative biology and taxonomic classification.</title>
        <authorList>
            <person name="Goeker M."/>
        </authorList>
    </citation>
    <scope>NUCLEOTIDE SEQUENCE [LARGE SCALE GENOMIC DNA]</scope>
    <source>
        <strain evidence="2 3">DSM 40141</strain>
    </source>
</reference>
<comment type="caution">
    <text evidence="2">The sequence shown here is derived from an EMBL/GenBank/DDBJ whole genome shotgun (WGS) entry which is preliminary data.</text>
</comment>
<name>A0A7X0LSP8_9ACTN</name>
<feature type="region of interest" description="Disordered" evidence="1">
    <location>
        <begin position="95"/>
        <end position="122"/>
    </location>
</feature>
<dbReference type="EMBL" id="JACHEM010000031">
    <property type="protein sequence ID" value="MBB6439918.1"/>
    <property type="molecule type" value="Genomic_DNA"/>
</dbReference>
<gene>
    <name evidence="2" type="ORF">HNQ79_006430</name>
</gene>